<dbReference type="AlphaFoldDB" id="A0A8B9TDV2"/>
<feature type="region of interest" description="Disordered" evidence="1">
    <location>
        <begin position="1"/>
        <end position="35"/>
    </location>
</feature>
<sequence>MGIEHLSRQPIATRGDGGGRALAPPRPLPLTFGGPGVAARRCHGARAAAGGAGRAGHAPPPGHAPGHAPAACCWRAPSSPRDPPRDPPRVPPRQRLRHKEQLLAAASPIWGGAIILRPPLAPPSPREPPALQHAPGGLFQLPPGDPFPQATPVAWLGGSGLALALLCDPRDNLALAETTLRLLAPRLLAALRPPGPPGPGVLLRPDAADLLLERLLPRGQLLFLTQAFLQAGDRGGAR</sequence>
<dbReference type="Ensembl" id="ENSAPLT00020021642.1">
    <property type="protein sequence ID" value="ENSAPLP00020020029.1"/>
    <property type="gene ID" value="ENSAPLG00020014133.1"/>
</dbReference>
<dbReference type="GO" id="GO:0000724">
    <property type="term" value="P:double-strand break repair via homologous recombination"/>
    <property type="evidence" value="ECO:0007669"/>
    <property type="project" value="InterPro"/>
</dbReference>
<proteinExistence type="predicted"/>
<feature type="region of interest" description="Disordered" evidence="1">
    <location>
        <begin position="48"/>
        <end position="95"/>
    </location>
</feature>
<organism evidence="2 3">
    <name type="scientific">Anas platyrhynchos</name>
    <name type="common">Mallard</name>
    <name type="synonym">Anas boschas</name>
    <dbReference type="NCBI Taxonomy" id="8839"/>
    <lineage>
        <taxon>Eukaryota</taxon>
        <taxon>Metazoa</taxon>
        <taxon>Chordata</taxon>
        <taxon>Craniata</taxon>
        <taxon>Vertebrata</taxon>
        <taxon>Euteleostomi</taxon>
        <taxon>Archelosauria</taxon>
        <taxon>Archosauria</taxon>
        <taxon>Dinosauria</taxon>
        <taxon>Saurischia</taxon>
        <taxon>Theropoda</taxon>
        <taxon>Coelurosauria</taxon>
        <taxon>Aves</taxon>
        <taxon>Neognathae</taxon>
        <taxon>Galloanserae</taxon>
        <taxon>Anseriformes</taxon>
        <taxon>Anatidae</taxon>
        <taxon>Anatinae</taxon>
        <taxon>Anas</taxon>
    </lineage>
</organism>
<dbReference type="PANTHER" id="PTHR16120:SF0">
    <property type="entry name" value="AP-5 COMPLEX SUBUNIT SIGMA-1"/>
    <property type="match status" value="1"/>
</dbReference>
<feature type="compositionally biased region" description="Low complexity" evidence="1">
    <location>
        <begin position="64"/>
        <end position="79"/>
    </location>
</feature>
<evidence type="ECO:0000313" key="2">
    <source>
        <dbReference type="Ensembl" id="ENSAPLP00020020029.1"/>
    </source>
</evidence>
<dbReference type="PANTHER" id="PTHR16120">
    <property type="entry name" value="AP-5 COMPLEX SUBUNIT SIGMA-1"/>
    <property type="match status" value="1"/>
</dbReference>
<reference evidence="2" key="1">
    <citation type="submission" date="2019-08" db="EMBL/GenBank/DDBJ databases">
        <title>Three high-quality genomes provides insights into domestication of ducks.</title>
        <authorList>
            <person name="Hou Z.C."/>
            <person name="Zhu F."/>
            <person name="Yin Z.T."/>
            <person name="Zhang F."/>
        </authorList>
    </citation>
    <scope>NUCLEOTIDE SEQUENCE [LARGE SCALE GENOMIC DNA]</scope>
</reference>
<dbReference type="GO" id="GO:0030119">
    <property type="term" value="C:AP-type membrane coat adaptor complex"/>
    <property type="evidence" value="ECO:0007669"/>
    <property type="project" value="InterPro"/>
</dbReference>
<protein>
    <submittedName>
        <fullName evidence="2">Uncharacterized protein</fullName>
    </submittedName>
</protein>
<dbReference type="InterPro" id="IPR029392">
    <property type="entry name" value="AP-5_subunit_s1"/>
</dbReference>
<reference evidence="2" key="2">
    <citation type="submission" date="2025-08" db="UniProtKB">
        <authorList>
            <consortium name="Ensembl"/>
        </authorList>
    </citation>
    <scope>IDENTIFICATION</scope>
</reference>
<dbReference type="GO" id="GO:0005764">
    <property type="term" value="C:lysosome"/>
    <property type="evidence" value="ECO:0007669"/>
    <property type="project" value="TreeGrafter"/>
</dbReference>
<dbReference type="GO" id="GO:0005829">
    <property type="term" value="C:cytosol"/>
    <property type="evidence" value="ECO:0007669"/>
    <property type="project" value="TreeGrafter"/>
</dbReference>
<dbReference type="Proteomes" id="UP000694400">
    <property type="component" value="Chromosome 4"/>
</dbReference>
<evidence type="ECO:0000256" key="1">
    <source>
        <dbReference type="SAM" id="MobiDB-lite"/>
    </source>
</evidence>
<accession>A0A8B9TDV2</accession>
<evidence type="ECO:0000313" key="3">
    <source>
        <dbReference type="Proteomes" id="UP000694400"/>
    </source>
</evidence>
<dbReference type="Pfam" id="PF15001">
    <property type="entry name" value="AP-5_subunit_s1"/>
    <property type="match status" value="1"/>
</dbReference>
<reference evidence="2" key="3">
    <citation type="submission" date="2025-09" db="UniProtKB">
        <authorList>
            <consortium name="Ensembl"/>
        </authorList>
    </citation>
    <scope>IDENTIFICATION</scope>
</reference>
<dbReference type="GO" id="GO:0016197">
    <property type="term" value="P:endosomal transport"/>
    <property type="evidence" value="ECO:0007669"/>
    <property type="project" value="InterPro"/>
</dbReference>
<dbReference type="GO" id="GO:0005770">
    <property type="term" value="C:late endosome"/>
    <property type="evidence" value="ECO:0007669"/>
    <property type="project" value="TreeGrafter"/>
</dbReference>
<name>A0A8B9TDV2_ANAPL</name>